<feature type="transmembrane region" description="Helical" evidence="2">
    <location>
        <begin position="132"/>
        <end position="149"/>
    </location>
</feature>
<gene>
    <name evidence="4" type="ordered locus">ACIAD2665</name>
</gene>
<feature type="region of interest" description="Disordered" evidence="1">
    <location>
        <begin position="38"/>
        <end position="82"/>
    </location>
</feature>
<dbReference type="EMBL" id="CR543861">
    <property type="protein sequence ID" value="CAG69420.1"/>
    <property type="molecule type" value="Genomic_DNA"/>
</dbReference>
<organism evidence="4 5">
    <name type="scientific">Acinetobacter baylyi (strain ATCC 33305 / BD413 / ADP1)</name>
    <dbReference type="NCBI Taxonomy" id="62977"/>
    <lineage>
        <taxon>Bacteria</taxon>
        <taxon>Pseudomonadati</taxon>
        <taxon>Pseudomonadota</taxon>
        <taxon>Gammaproteobacteria</taxon>
        <taxon>Moraxellales</taxon>
        <taxon>Moraxellaceae</taxon>
        <taxon>Acinetobacter</taxon>
    </lineage>
</organism>
<sequence>MILFFIQEFLMKVRQRGLITGIMMAALVIAPLAEAKRAGGGKSHGMSRSAAPSQSYQQPRQATPAPQTAPAGTPQRSGPGVGSMVAAGVAGAAVGAIAANALADDKHSTSPEQQAAQQATQAQQQEEKKGGLPGWIWIVLIAAIAFFIFRRFGAKKKLAGNNPYAPNNAGGSTPFSTSTTPRSNAGADNTNIFGQSVGGGAAPTAAPFGTAYSNSGNQLPDGTEPAAFLRIARQRFNHIQSVNSASNIEEIRRYLTPDLYASMYSDIMANQDQDVAEFSNLNAMVADTSTENGQYIVSVRFTGTVSEDLNSQPQPFSEVWHFVKPAGSTEEWKVAGIQQD</sequence>
<dbReference type="AlphaFoldDB" id="Q6F945"/>
<dbReference type="SUPFAM" id="SSF54427">
    <property type="entry name" value="NTF2-like"/>
    <property type="match status" value="1"/>
</dbReference>
<protein>
    <recommendedName>
        <fullName evidence="3">Tim44-like domain-containing protein</fullName>
    </recommendedName>
</protein>
<dbReference type="eggNOG" id="COG4395">
    <property type="taxonomic scope" value="Bacteria"/>
</dbReference>
<feature type="domain" description="Tim44-like" evidence="3">
    <location>
        <begin position="213"/>
        <end position="339"/>
    </location>
</feature>
<evidence type="ECO:0000313" key="5">
    <source>
        <dbReference type="Proteomes" id="UP000000430"/>
    </source>
</evidence>
<dbReference type="PANTHER" id="PTHR41542">
    <property type="entry name" value="BLL5807 PROTEIN"/>
    <property type="match status" value="1"/>
</dbReference>
<keyword evidence="2" id="KW-1133">Transmembrane helix</keyword>
<dbReference type="InterPro" id="IPR007379">
    <property type="entry name" value="Tim44-like_dom"/>
</dbReference>
<dbReference type="HOGENOM" id="CLU_052470_0_0_6"/>
<reference evidence="4 5" key="1">
    <citation type="journal article" date="2004" name="Nucleic Acids Res.">
        <title>Unique features revealed by the genome sequence of Acinetobacter sp. ADP1, a versatile and naturally transformation competent bacterium.</title>
        <authorList>
            <person name="Barbe V."/>
            <person name="Vallenet D."/>
            <person name="Fonknechten N."/>
            <person name="Kreimeyer A."/>
            <person name="Oztas S."/>
            <person name="Labarre L."/>
            <person name="Cruveiller S."/>
            <person name="Robert C."/>
            <person name="Duprat S."/>
            <person name="Wincker P."/>
            <person name="Ornston L.N."/>
            <person name="Weissenbach J."/>
            <person name="Marliere P."/>
            <person name="Cohen G.N."/>
            <person name="Medigue C."/>
        </authorList>
    </citation>
    <scope>NUCLEOTIDE SEQUENCE [LARGE SCALE GENOMIC DNA]</scope>
    <source>
        <strain evidence="5">ATCC 33305 / BD413 / ADP1</strain>
    </source>
</reference>
<evidence type="ECO:0000313" key="4">
    <source>
        <dbReference type="EMBL" id="CAG69420.1"/>
    </source>
</evidence>
<dbReference type="PANTHER" id="PTHR41542:SF1">
    <property type="entry name" value="BLL5807 PROTEIN"/>
    <property type="match status" value="1"/>
</dbReference>
<proteinExistence type="predicted"/>
<evidence type="ECO:0000259" key="3">
    <source>
        <dbReference type="SMART" id="SM00978"/>
    </source>
</evidence>
<keyword evidence="2" id="KW-0472">Membrane</keyword>
<dbReference type="SMART" id="SM00978">
    <property type="entry name" value="Tim44"/>
    <property type="match status" value="1"/>
</dbReference>
<dbReference type="Proteomes" id="UP000000430">
    <property type="component" value="Chromosome"/>
</dbReference>
<dbReference type="InterPro" id="IPR032710">
    <property type="entry name" value="NTF2-like_dom_sf"/>
</dbReference>
<dbReference type="KEGG" id="aci:ACIAD2665"/>
<name>Q6F945_ACIAD</name>
<accession>Q6F945</accession>
<dbReference type="STRING" id="202950.GCA_001485005_02311"/>
<feature type="compositionally biased region" description="Low complexity" evidence="1">
    <location>
        <begin position="57"/>
        <end position="82"/>
    </location>
</feature>
<feature type="region of interest" description="Disordered" evidence="1">
    <location>
        <begin position="104"/>
        <end position="126"/>
    </location>
</feature>
<evidence type="ECO:0000256" key="2">
    <source>
        <dbReference type="SAM" id="Phobius"/>
    </source>
</evidence>
<keyword evidence="2" id="KW-0812">Transmembrane</keyword>
<dbReference type="Pfam" id="PF04280">
    <property type="entry name" value="Tim44"/>
    <property type="match status" value="1"/>
</dbReference>
<feature type="compositionally biased region" description="Low complexity" evidence="1">
    <location>
        <begin position="113"/>
        <end position="124"/>
    </location>
</feature>
<evidence type="ECO:0000256" key="1">
    <source>
        <dbReference type="SAM" id="MobiDB-lite"/>
    </source>
</evidence>